<reference evidence="1" key="1">
    <citation type="submission" date="2023-06" db="EMBL/GenBank/DDBJ databases">
        <title>Genome-scale phylogeny and comparative genomics of the fungal order Sordariales.</title>
        <authorList>
            <consortium name="Lawrence Berkeley National Laboratory"/>
            <person name="Hensen N."/>
            <person name="Bonometti L."/>
            <person name="Westerberg I."/>
            <person name="Brannstrom I.O."/>
            <person name="Guillou S."/>
            <person name="Cros-Aarteil S."/>
            <person name="Calhoun S."/>
            <person name="Haridas S."/>
            <person name="Kuo A."/>
            <person name="Mondo S."/>
            <person name="Pangilinan J."/>
            <person name="Riley R."/>
            <person name="LaButti K."/>
            <person name="Andreopoulos B."/>
            <person name="Lipzen A."/>
            <person name="Chen C."/>
            <person name="Yanf M."/>
            <person name="Daum C."/>
            <person name="Ng V."/>
            <person name="Clum A."/>
            <person name="Steindorff A."/>
            <person name="Ohm R."/>
            <person name="Martin F."/>
            <person name="Silar P."/>
            <person name="Natvig D."/>
            <person name="Lalanne C."/>
            <person name="Gautier V."/>
            <person name="Ament-velasquez S.L."/>
            <person name="Kruys A."/>
            <person name="Hutchinson M.I."/>
            <person name="Powell A.J."/>
            <person name="Barry K."/>
            <person name="Miller A.N."/>
            <person name="Grigoriev I.V."/>
            <person name="Debuchy R."/>
            <person name="Gladieux P."/>
            <person name="Thoren M.H."/>
            <person name="Johannesson H."/>
        </authorList>
    </citation>
    <scope>NUCLEOTIDE SEQUENCE</scope>
    <source>
        <strain evidence="1">SMH2392-1A</strain>
    </source>
</reference>
<evidence type="ECO:0000313" key="2">
    <source>
        <dbReference type="Proteomes" id="UP001172101"/>
    </source>
</evidence>
<dbReference type="GeneID" id="85323282"/>
<sequence length="432" mass="48757">MANPVPVWGSEHEILLELKENRATELREWAFTHNDVLPAPFQGWDFTLKSDADDATKKEAKVTQRNRLRRAVRHILEEAGVPMDDGQAAYGGWSVVDDESLDEQQATPTKFFWRVEIVSRPIRADEFWEDEMELVYQTLASWFNIFVNNSCSMHVHVTPGTSGTHPFYSKEQLASVACGTCYWEHPLFTIMPKDRKDNSYAVPNTKHIPKLKARYDEFYAAGSTKTWSHVYGPFLSAKSRSLLHVVDLMYGNKDRVKPEGKPKSDYNKYMSTNFCNVQASCGTVELRRQGGASSHEQAIKQVIFALCMHVSILATDWAAKGATTTKPTAQQFITELVAAMGRLPVQSHHDKFQSWLEAMHEKNHNLQPSQLSSAEVQKINAVQQKNLYDLSAFATVGIHSRPGTPVTPSASLPVPSQFAINYEANPWDNPWV</sequence>
<comment type="caution">
    <text evidence="1">The sequence shown here is derived from an EMBL/GenBank/DDBJ whole genome shotgun (WGS) entry which is preliminary data.</text>
</comment>
<evidence type="ECO:0008006" key="3">
    <source>
        <dbReference type="Google" id="ProtNLM"/>
    </source>
</evidence>
<name>A0AA40DWX0_9PEZI</name>
<protein>
    <recommendedName>
        <fullName evidence="3">Amidoligase enzyme</fullName>
    </recommendedName>
</protein>
<dbReference type="AlphaFoldDB" id="A0AA40DWX0"/>
<accession>A0AA40DWX0</accession>
<proteinExistence type="predicted"/>
<gene>
    <name evidence="1" type="ORF">B0T26DRAFT_676751</name>
</gene>
<dbReference type="Proteomes" id="UP001172101">
    <property type="component" value="Unassembled WGS sequence"/>
</dbReference>
<dbReference type="InterPro" id="IPR022025">
    <property type="entry name" value="Amidoligase_2"/>
</dbReference>
<organism evidence="1 2">
    <name type="scientific">Lasiosphaeria miniovina</name>
    <dbReference type="NCBI Taxonomy" id="1954250"/>
    <lineage>
        <taxon>Eukaryota</taxon>
        <taxon>Fungi</taxon>
        <taxon>Dikarya</taxon>
        <taxon>Ascomycota</taxon>
        <taxon>Pezizomycotina</taxon>
        <taxon>Sordariomycetes</taxon>
        <taxon>Sordariomycetidae</taxon>
        <taxon>Sordariales</taxon>
        <taxon>Lasiosphaeriaceae</taxon>
        <taxon>Lasiosphaeria</taxon>
    </lineage>
</organism>
<dbReference type="PANTHER" id="PTHR36847">
    <property type="entry name" value="AMIDOLIGASE ENZYME"/>
    <property type="match status" value="1"/>
</dbReference>
<dbReference type="Pfam" id="PF12224">
    <property type="entry name" value="Amidoligase_2"/>
    <property type="match status" value="1"/>
</dbReference>
<keyword evidence="2" id="KW-1185">Reference proteome</keyword>
<dbReference type="PANTHER" id="PTHR36847:SF1">
    <property type="entry name" value="AMIDOLIGASE ENZYME"/>
    <property type="match status" value="1"/>
</dbReference>
<dbReference type="RefSeq" id="XP_060297403.1">
    <property type="nucleotide sequence ID" value="XM_060440012.1"/>
</dbReference>
<evidence type="ECO:0000313" key="1">
    <source>
        <dbReference type="EMBL" id="KAK0718610.1"/>
    </source>
</evidence>
<dbReference type="EMBL" id="JAUIRO010000004">
    <property type="protein sequence ID" value="KAK0718610.1"/>
    <property type="molecule type" value="Genomic_DNA"/>
</dbReference>